<organism evidence="1 2">
    <name type="scientific">Caenorhabditis angaria</name>
    <dbReference type="NCBI Taxonomy" id="860376"/>
    <lineage>
        <taxon>Eukaryota</taxon>
        <taxon>Metazoa</taxon>
        <taxon>Ecdysozoa</taxon>
        <taxon>Nematoda</taxon>
        <taxon>Chromadorea</taxon>
        <taxon>Rhabditida</taxon>
        <taxon>Rhabditina</taxon>
        <taxon>Rhabditomorpha</taxon>
        <taxon>Rhabditoidea</taxon>
        <taxon>Rhabditidae</taxon>
        <taxon>Peloderinae</taxon>
        <taxon>Caenorhabditis</taxon>
    </lineage>
</organism>
<proteinExistence type="predicted"/>
<sequence>MSKSVNSFWFMEFNAWRTADTYQYGYDYLRQSLGDSVLRGVLATPFDIALVDETYTSLQGAIALKLREKFGTKIIAFSTTGRLET</sequence>
<dbReference type="OrthoDB" id="5835829at2759"/>
<dbReference type="EMBL" id="CANHGI010000004">
    <property type="protein sequence ID" value="CAI5449651.1"/>
    <property type="molecule type" value="Genomic_DNA"/>
</dbReference>
<comment type="caution">
    <text evidence="1">The sequence shown here is derived from an EMBL/GenBank/DDBJ whole genome shotgun (WGS) entry which is preliminary data.</text>
</comment>
<protein>
    <submittedName>
        <fullName evidence="1">Uncharacterized protein</fullName>
    </submittedName>
</protein>
<name>A0A9P1N6C8_9PELO</name>
<evidence type="ECO:0000313" key="1">
    <source>
        <dbReference type="EMBL" id="CAI5449651.1"/>
    </source>
</evidence>
<dbReference type="Proteomes" id="UP001152747">
    <property type="component" value="Unassembled WGS sequence"/>
</dbReference>
<reference evidence="1" key="1">
    <citation type="submission" date="2022-11" db="EMBL/GenBank/DDBJ databases">
        <authorList>
            <person name="Kikuchi T."/>
        </authorList>
    </citation>
    <scope>NUCLEOTIDE SEQUENCE</scope>
    <source>
        <strain evidence="1">PS1010</strain>
    </source>
</reference>
<accession>A0A9P1N6C8</accession>
<gene>
    <name evidence="1" type="ORF">CAMP_LOCUS12288</name>
</gene>
<evidence type="ECO:0000313" key="2">
    <source>
        <dbReference type="Proteomes" id="UP001152747"/>
    </source>
</evidence>
<dbReference type="AlphaFoldDB" id="A0A9P1N6C8"/>
<keyword evidence="2" id="KW-1185">Reference proteome</keyword>